<dbReference type="InterPro" id="IPR025857">
    <property type="entry name" value="MacB_PCD"/>
</dbReference>
<comment type="similarity">
    <text evidence="6">Belongs to the ABC-4 integral membrane protein family.</text>
</comment>
<evidence type="ECO:0000313" key="12">
    <source>
        <dbReference type="Proteomes" id="UP000000376"/>
    </source>
</evidence>
<dbReference type="GO" id="GO:0005886">
    <property type="term" value="C:plasma membrane"/>
    <property type="evidence" value="ECO:0007669"/>
    <property type="project" value="UniProtKB-SubCell"/>
</dbReference>
<dbReference type="AlphaFoldDB" id="D7BMP9"/>
<name>D7BMP9_ARCHD</name>
<dbReference type="OrthoDB" id="3510103at2"/>
<protein>
    <recommendedName>
        <fullName evidence="13">ABC3 transporter permease protein domain-containing protein</fullName>
    </recommendedName>
</protein>
<evidence type="ECO:0000259" key="9">
    <source>
        <dbReference type="Pfam" id="PF02687"/>
    </source>
</evidence>
<dbReference type="InterPro" id="IPR050250">
    <property type="entry name" value="Macrolide_Exporter_MacB"/>
</dbReference>
<proteinExistence type="inferred from homology"/>
<evidence type="ECO:0000259" key="10">
    <source>
        <dbReference type="Pfam" id="PF12704"/>
    </source>
</evidence>
<feature type="transmembrane region" description="Helical" evidence="8">
    <location>
        <begin position="348"/>
        <end position="378"/>
    </location>
</feature>
<keyword evidence="5 8" id="KW-0472">Membrane</keyword>
<feature type="compositionally biased region" description="Polar residues" evidence="7">
    <location>
        <begin position="84"/>
        <end position="93"/>
    </location>
</feature>
<keyword evidence="4 8" id="KW-1133">Transmembrane helix</keyword>
<feature type="transmembrane region" description="Helical" evidence="8">
    <location>
        <begin position="304"/>
        <end position="328"/>
    </location>
</feature>
<comment type="subcellular location">
    <subcellularLocation>
        <location evidence="1">Cell membrane</location>
        <topology evidence="1">Multi-pass membrane protein</topology>
    </subcellularLocation>
</comment>
<evidence type="ECO:0000256" key="1">
    <source>
        <dbReference type="ARBA" id="ARBA00004651"/>
    </source>
</evidence>
<feature type="region of interest" description="Disordered" evidence="7">
    <location>
        <begin position="72"/>
        <end position="93"/>
    </location>
</feature>
<organism evidence="11 12">
    <name type="scientific">Arcanobacterium haemolyticum (strain ATCC 9345 / DSM 20595 / CCM 5947 / CCUG 17215 / LMG 16163 / NBRC 15585 / NCTC 8452 / 11018)</name>
    <dbReference type="NCBI Taxonomy" id="644284"/>
    <lineage>
        <taxon>Bacteria</taxon>
        <taxon>Bacillati</taxon>
        <taxon>Actinomycetota</taxon>
        <taxon>Actinomycetes</taxon>
        <taxon>Actinomycetales</taxon>
        <taxon>Actinomycetaceae</taxon>
        <taxon>Arcanobacterium</taxon>
    </lineage>
</organism>
<accession>D7BMP9</accession>
<feature type="transmembrane region" description="Helical" evidence="8">
    <location>
        <begin position="398"/>
        <end position="428"/>
    </location>
</feature>
<dbReference type="KEGG" id="ahe:Arch_0445"/>
<evidence type="ECO:0008006" key="13">
    <source>
        <dbReference type="Google" id="ProtNLM"/>
    </source>
</evidence>
<dbReference type="PANTHER" id="PTHR30572">
    <property type="entry name" value="MEMBRANE COMPONENT OF TRANSPORTER-RELATED"/>
    <property type="match status" value="1"/>
</dbReference>
<keyword evidence="3 8" id="KW-0812">Transmembrane</keyword>
<sequence length="438" mass="46886">MIHNFIGALIEAWEEVKINKARVILSLIGVGAAVWAMSTVIALGSIVSASNQQTMAHWGGQPGTVTLTVAKNSSEGEESAGNPLKSSPSNEQQQEFKKFRDAVKETARRLKLTVWTTRATPSLESIDAPYFNPCPAIYEKQCPGEHPEVEAVDPAYFALHAHDLVAGRLLTEKDATLNMNPVVINESAWETIGRPALATHPRMWLSKDHRTAVTVVGVIKNVVQGQMASIYIPADAQPFIFPKSGHGDYPTMLFLAPKGQEEIAKDVSQAVLGSILGDKYRVDAFWDEGYAEQSANNAKVLETAVAVIGGMVIALGALGLLTMSIVTVKTRVREIGIRRAVGASAKRVFFSVFLESVVATTVAGFVGVILSVFTIRVVPQLVSASFLPGELGMVAENVAYPMQAALLGVIISAGVGALCGIIPATVAVRMRPIDAIRF</sequence>
<evidence type="ECO:0000256" key="8">
    <source>
        <dbReference type="SAM" id="Phobius"/>
    </source>
</evidence>
<feature type="domain" description="MacB-like periplasmic core" evidence="10">
    <location>
        <begin position="24"/>
        <end position="241"/>
    </location>
</feature>
<feature type="transmembrane region" description="Helical" evidence="8">
    <location>
        <begin position="23"/>
        <end position="47"/>
    </location>
</feature>
<evidence type="ECO:0000313" key="11">
    <source>
        <dbReference type="EMBL" id="ADH92198.1"/>
    </source>
</evidence>
<dbReference type="Pfam" id="PF12704">
    <property type="entry name" value="MacB_PCD"/>
    <property type="match status" value="1"/>
</dbReference>
<evidence type="ECO:0000256" key="5">
    <source>
        <dbReference type="ARBA" id="ARBA00023136"/>
    </source>
</evidence>
<dbReference type="Proteomes" id="UP000000376">
    <property type="component" value="Chromosome"/>
</dbReference>
<dbReference type="Pfam" id="PF02687">
    <property type="entry name" value="FtsX"/>
    <property type="match status" value="1"/>
</dbReference>
<feature type="domain" description="ABC3 transporter permease C-terminal" evidence="9">
    <location>
        <begin position="307"/>
        <end position="430"/>
    </location>
</feature>
<evidence type="ECO:0000256" key="7">
    <source>
        <dbReference type="SAM" id="MobiDB-lite"/>
    </source>
</evidence>
<dbReference type="InterPro" id="IPR003838">
    <property type="entry name" value="ABC3_permease_C"/>
</dbReference>
<keyword evidence="12" id="KW-1185">Reference proteome</keyword>
<dbReference type="EMBL" id="CP002045">
    <property type="protein sequence ID" value="ADH92198.1"/>
    <property type="molecule type" value="Genomic_DNA"/>
</dbReference>
<keyword evidence="2" id="KW-1003">Cell membrane</keyword>
<dbReference type="STRING" id="644284.Arch_0445"/>
<evidence type="ECO:0000256" key="3">
    <source>
        <dbReference type="ARBA" id="ARBA00022692"/>
    </source>
</evidence>
<evidence type="ECO:0000256" key="2">
    <source>
        <dbReference type="ARBA" id="ARBA00022475"/>
    </source>
</evidence>
<dbReference type="GO" id="GO:0022857">
    <property type="term" value="F:transmembrane transporter activity"/>
    <property type="evidence" value="ECO:0007669"/>
    <property type="project" value="TreeGrafter"/>
</dbReference>
<evidence type="ECO:0000256" key="6">
    <source>
        <dbReference type="ARBA" id="ARBA00038076"/>
    </source>
</evidence>
<dbReference type="PANTHER" id="PTHR30572:SF4">
    <property type="entry name" value="ABC TRANSPORTER PERMEASE YTRF"/>
    <property type="match status" value="1"/>
</dbReference>
<evidence type="ECO:0000256" key="4">
    <source>
        <dbReference type="ARBA" id="ARBA00022989"/>
    </source>
</evidence>
<dbReference type="eggNOG" id="COG0577">
    <property type="taxonomic scope" value="Bacteria"/>
</dbReference>
<reference evidence="11 12" key="1">
    <citation type="journal article" date="2010" name="Stand. Genomic Sci.">
        <title>Complete genome sequence of Arcanobacterium haemolyticum type strain (11018).</title>
        <authorList>
            <person name="Yasawong M."/>
            <person name="Teshima H."/>
            <person name="Lapidus A."/>
            <person name="Nolan M."/>
            <person name="Lucas S."/>
            <person name="Glavina Del Rio T."/>
            <person name="Tice H."/>
            <person name="Cheng J."/>
            <person name="Bruce D."/>
            <person name="Detter C."/>
            <person name="Tapia R."/>
            <person name="Han C."/>
            <person name="Goodwin L."/>
            <person name="Pitluck S."/>
            <person name="Liolios K."/>
            <person name="Ivanova N."/>
            <person name="Mavromatis K."/>
            <person name="Mikhailova N."/>
            <person name="Pati A."/>
            <person name="Chen A."/>
            <person name="Palaniappan K."/>
            <person name="Land M."/>
            <person name="Hauser L."/>
            <person name="Chang Y."/>
            <person name="Jeffries C."/>
            <person name="Rohde M."/>
            <person name="Sikorski J."/>
            <person name="Pukall R."/>
            <person name="Goker M."/>
            <person name="Woyke T."/>
            <person name="Bristow J."/>
            <person name="Eisen J."/>
            <person name="Markowitz V."/>
            <person name="Hugenholtz P."/>
            <person name="Kyrpides N."/>
            <person name="Klenk H."/>
        </authorList>
    </citation>
    <scope>NUCLEOTIDE SEQUENCE [LARGE SCALE GENOMIC DNA]</scope>
    <source>
        <strain evidence="12">ATCC 9345 / DSM 20595 / CCUG 17215 / LMG 16163 / NBRC 15585 / NCTC 8452 / 11018</strain>
    </source>
</reference>
<dbReference type="HOGENOM" id="CLU_682953_0_0_11"/>
<gene>
    <name evidence="11" type="ordered locus">Arch_0445</name>
</gene>
<dbReference type="RefSeq" id="WP_013169696.1">
    <property type="nucleotide sequence ID" value="NC_014218.1"/>
</dbReference>